<dbReference type="InterPro" id="IPR016624">
    <property type="entry name" value="UCP014753"/>
</dbReference>
<dbReference type="RefSeq" id="WP_185050192.1">
    <property type="nucleotide sequence ID" value="NZ_BAABIX010000010.1"/>
</dbReference>
<evidence type="ECO:0000313" key="3">
    <source>
        <dbReference type="Proteomes" id="UP000578449"/>
    </source>
</evidence>
<dbReference type="Proteomes" id="UP000578449">
    <property type="component" value="Unassembled WGS sequence"/>
</dbReference>
<dbReference type="AlphaFoldDB" id="A0A840P7R4"/>
<protein>
    <recommendedName>
        <fullName evidence="1">DUF2264 domain-containing protein</fullName>
    </recommendedName>
</protein>
<dbReference type="InterPro" id="IPR049349">
    <property type="entry name" value="DUF2264_N"/>
</dbReference>
<evidence type="ECO:0000313" key="2">
    <source>
        <dbReference type="EMBL" id="MBB5133257.1"/>
    </source>
</evidence>
<dbReference type="PANTHER" id="PTHR35339:SF4">
    <property type="entry name" value="LINALOOL DEHYDRATASE_ISOMERASE DOMAIN-CONTAINING PROTEIN"/>
    <property type="match status" value="1"/>
</dbReference>
<organism evidence="2 3">
    <name type="scientific">Thermocatellispora tengchongensis</name>
    <dbReference type="NCBI Taxonomy" id="1073253"/>
    <lineage>
        <taxon>Bacteria</taxon>
        <taxon>Bacillati</taxon>
        <taxon>Actinomycetota</taxon>
        <taxon>Actinomycetes</taxon>
        <taxon>Streptosporangiales</taxon>
        <taxon>Streptosporangiaceae</taxon>
        <taxon>Thermocatellispora</taxon>
    </lineage>
</organism>
<dbReference type="PANTHER" id="PTHR35339">
    <property type="entry name" value="LINALOOL DEHYDRATASE_ISOMERASE DOMAIN-CONTAINING PROTEIN"/>
    <property type="match status" value="1"/>
</dbReference>
<dbReference type="EMBL" id="JACHGN010000005">
    <property type="protein sequence ID" value="MBB5133257.1"/>
    <property type="molecule type" value="Genomic_DNA"/>
</dbReference>
<sequence length="658" mass="70250">MTTATRPLATSLREFDDHRLSPHTGWTRDHWAALADRLLLAARRYASASHARIAFPGAPGGYGSDVDALEGFARTFLAAGFRVAGEGGRDPLNLMEWYAKGIAAGTDPRSPERWVRLDEHHQARVEAASIALVLHLTRPWLWDLLTPKVQERVVGYLAPAAEMEYPPINWIWFQIIVGQFLASVGAPFEPEVMDAGLALADGFARDGGWYADGPERSYDHYAGWALHFYPLLWSEMAAGDPRARSRRPEYLGRLERYLHDAVHLVGADGSPLVQGRSLTYRFAAAAQFWAGARAGVPAPDPGLLRRAASGIARHFVERGAPDADGVLTLGWYGAWRPIAQDYSGPGSPYWASKGFLGLALPASHPVWTAVEAPLPVESGDYGLVVPAAGWLVSGTRRDGVVRVVNHGTDHSHPGSHLTDSPLYARLGYSTATSPLLTGEHAGHPLDQSVVLLDAAGVPSHRTGFEILATGRLASGTLVGGSRWRAHWVDPEQESPDHGFGRSGATRLGPWVGVFSAVRGAWEVRLVRVAAGAGEEPGVLHVGGWPLPAPAPAESRTATQAEASNGTLRSRIVGGPGLEACGVTSAEGASPLAPWTLVPWCATPAPARPDTWYEAAVFLGEDGEPPAVEWTGPSALRITWPDGTADEIDASPAATVAPA</sequence>
<proteinExistence type="predicted"/>
<accession>A0A840P7R4</accession>
<name>A0A840P7R4_9ACTN</name>
<dbReference type="Pfam" id="PF10022">
    <property type="entry name" value="DUF2264"/>
    <property type="match status" value="1"/>
</dbReference>
<feature type="domain" description="DUF2264" evidence="1">
    <location>
        <begin position="27"/>
        <end position="373"/>
    </location>
</feature>
<reference evidence="2 3" key="1">
    <citation type="submission" date="2020-08" db="EMBL/GenBank/DDBJ databases">
        <title>Genomic Encyclopedia of Type Strains, Phase IV (KMG-IV): sequencing the most valuable type-strain genomes for metagenomic binning, comparative biology and taxonomic classification.</title>
        <authorList>
            <person name="Goeker M."/>
        </authorList>
    </citation>
    <scope>NUCLEOTIDE SEQUENCE [LARGE SCALE GENOMIC DNA]</scope>
    <source>
        <strain evidence="2 3">DSM 45615</strain>
    </source>
</reference>
<comment type="caution">
    <text evidence="2">The sequence shown here is derived from an EMBL/GenBank/DDBJ whole genome shotgun (WGS) entry which is preliminary data.</text>
</comment>
<gene>
    <name evidence="2" type="ORF">HNP84_002978</name>
</gene>
<keyword evidence="3" id="KW-1185">Reference proteome</keyword>
<evidence type="ECO:0000259" key="1">
    <source>
        <dbReference type="Pfam" id="PF10022"/>
    </source>
</evidence>